<dbReference type="OrthoDB" id="2985542at2"/>
<dbReference type="RefSeq" id="WP_119971387.1">
    <property type="nucleotide sequence ID" value="NZ_CP032416.1"/>
</dbReference>
<keyword evidence="2 3" id="KW-0472">Membrane</keyword>
<dbReference type="GO" id="GO:0005886">
    <property type="term" value="C:plasma membrane"/>
    <property type="evidence" value="ECO:0007669"/>
    <property type="project" value="TreeGrafter"/>
</dbReference>
<protein>
    <submittedName>
        <fullName evidence="5">Penicillin-binding protein 2</fullName>
    </submittedName>
</protein>
<dbReference type="GO" id="GO:0071555">
    <property type="term" value="P:cell wall organization"/>
    <property type="evidence" value="ECO:0007669"/>
    <property type="project" value="TreeGrafter"/>
</dbReference>
<keyword evidence="3" id="KW-0812">Transmembrane</keyword>
<feature type="transmembrane region" description="Helical" evidence="3">
    <location>
        <begin position="14"/>
        <end position="32"/>
    </location>
</feature>
<gene>
    <name evidence="5" type="ORF">D4Z93_06225</name>
</gene>
<organism evidence="5 6">
    <name type="scientific">Clostridium fermenticellae</name>
    <dbReference type="NCBI Taxonomy" id="2068654"/>
    <lineage>
        <taxon>Bacteria</taxon>
        <taxon>Bacillati</taxon>
        <taxon>Bacillota</taxon>
        <taxon>Clostridia</taxon>
        <taxon>Eubacteriales</taxon>
        <taxon>Clostridiaceae</taxon>
        <taxon>Clostridium</taxon>
    </lineage>
</organism>
<evidence type="ECO:0000256" key="3">
    <source>
        <dbReference type="SAM" id="Phobius"/>
    </source>
</evidence>
<dbReference type="PANTHER" id="PTHR30627:SF1">
    <property type="entry name" value="PEPTIDOGLYCAN D,D-TRANSPEPTIDASE FTSI"/>
    <property type="match status" value="1"/>
</dbReference>
<sequence length="553" mass="62409">MIIKLSKITIKKRTLFIFVVLILIIIALYINIVRLQCFNSNRLSVMAESQYSYKEDLTDTNFLLFDCNGKQLINYNKKYYAVISPDIFGKDNIDTKQNEILTLMYILRNYNSKYDLSKEEILNSSQKIYYPIDENTYNKLKNIKDIKGFYTYIYSESEKGDTWKLENLLMNNKKPDGSTMKSPKSLEGQIFKKTQNNKKPQLVINRDVNGKIISQKTELPENNTNVRLTVDKEMEDKIKDILNNDNNKKYSQIGVVLMEADTGKIKAMVQKDDSKPNINLGASTNHGFFPGSIFKVIVEEAGLDRKSIQADEKFSCRGFYEMEDDKMHGSLTPKEALAVSCNDVFAQIGAKVGFNNFYDNATSQGLFQKILGLDCEEAGNCEVKDPKVSDGTLGLMSIGQNIRITPVEAISIANTVANNGVYVKPTIVDSYVNDDNEKIQGIDINERQVIDRSTAQIMKDQMLNVVKNGTAKQAYMPECVIGGKTGSTQRMETVKNSNVVKEHSDGWFVGFFNIKGKVYSMVVFVKDIDKDNDSGGTTAVPIFKSIVQKLNNN</sequence>
<dbReference type="Proteomes" id="UP000266301">
    <property type="component" value="Chromosome"/>
</dbReference>
<dbReference type="InterPro" id="IPR012338">
    <property type="entry name" value="Beta-lactam/transpept-like"/>
</dbReference>
<evidence type="ECO:0000313" key="5">
    <source>
        <dbReference type="EMBL" id="AYD40134.1"/>
    </source>
</evidence>
<accession>A0A386H399</accession>
<evidence type="ECO:0000259" key="4">
    <source>
        <dbReference type="Pfam" id="PF00905"/>
    </source>
</evidence>
<evidence type="ECO:0000313" key="6">
    <source>
        <dbReference type="Proteomes" id="UP000266301"/>
    </source>
</evidence>
<dbReference type="KEGG" id="cfer:D4Z93_06225"/>
<dbReference type="GO" id="GO:0008658">
    <property type="term" value="F:penicillin binding"/>
    <property type="evidence" value="ECO:0007669"/>
    <property type="project" value="InterPro"/>
</dbReference>
<keyword evidence="6" id="KW-1185">Reference proteome</keyword>
<proteinExistence type="predicted"/>
<dbReference type="InterPro" id="IPR001460">
    <property type="entry name" value="PCN-bd_Tpept"/>
</dbReference>
<evidence type="ECO:0000256" key="1">
    <source>
        <dbReference type="ARBA" id="ARBA00004370"/>
    </source>
</evidence>
<feature type="domain" description="Penicillin-binding protein transpeptidase" evidence="4">
    <location>
        <begin position="254"/>
        <end position="547"/>
    </location>
</feature>
<evidence type="ECO:0000256" key="2">
    <source>
        <dbReference type="ARBA" id="ARBA00023136"/>
    </source>
</evidence>
<dbReference type="EMBL" id="CP032416">
    <property type="protein sequence ID" value="AYD40134.1"/>
    <property type="molecule type" value="Genomic_DNA"/>
</dbReference>
<dbReference type="InterPro" id="IPR050515">
    <property type="entry name" value="Beta-lactam/transpept"/>
</dbReference>
<dbReference type="SUPFAM" id="SSF56601">
    <property type="entry name" value="beta-lactamase/transpeptidase-like"/>
    <property type="match status" value="1"/>
</dbReference>
<dbReference type="Gene3D" id="3.40.710.10">
    <property type="entry name" value="DD-peptidase/beta-lactamase superfamily"/>
    <property type="match status" value="1"/>
</dbReference>
<dbReference type="PANTHER" id="PTHR30627">
    <property type="entry name" value="PEPTIDOGLYCAN D,D-TRANSPEPTIDASE"/>
    <property type="match status" value="1"/>
</dbReference>
<keyword evidence="3" id="KW-1133">Transmembrane helix</keyword>
<name>A0A386H399_9CLOT</name>
<dbReference type="Pfam" id="PF00905">
    <property type="entry name" value="Transpeptidase"/>
    <property type="match status" value="1"/>
</dbReference>
<dbReference type="AlphaFoldDB" id="A0A386H399"/>
<comment type="subcellular location">
    <subcellularLocation>
        <location evidence="1">Membrane</location>
    </subcellularLocation>
</comment>
<reference evidence="5 6" key="1">
    <citation type="journal article" date="2019" name="Int. J. Syst. Evol. Microbiol.">
        <title>Clostridium fermenticellae sp. nov., isolated from the mud in a fermentation cellar for the production of the Chinese liquor, baijiu.</title>
        <authorList>
            <person name="Xu P.X."/>
            <person name="Chai L.J."/>
            <person name="Qiu T."/>
            <person name="Zhang X.J."/>
            <person name="Lu Z.M."/>
            <person name="Xiao C."/>
            <person name="Wang S.T."/>
            <person name="Shen C.H."/>
            <person name="Shi J.S."/>
            <person name="Xu Z.H."/>
        </authorList>
    </citation>
    <scope>NUCLEOTIDE SEQUENCE [LARGE SCALE GENOMIC DNA]</scope>
    <source>
        <strain evidence="5 6">JN500901</strain>
    </source>
</reference>